<dbReference type="PANTHER" id="PTHR42751:SF3">
    <property type="entry name" value="SODIUM_GLUTAMATE SYMPORTER"/>
    <property type="match status" value="1"/>
</dbReference>
<evidence type="ECO:0000259" key="8">
    <source>
        <dbReference type="Pfam" id="PF00999"/>
    </source>
</evidence>
<feature type="transmembrane region" description="Helical" evidence="7">
    <location>
        <begin position="268"/>
        <end position="287"/>
    </location>
</feature>
<feature type="domain" description="Cation/H+ exchanger transmembrane" evidence="8">
    <location>
        <begin position="19"/>
        <end position="369"/>
    </location>
</feature>
<comment type="subcellular location">
    <subcellularLocation>
        <location evidence="1">Membrane</location>
        <topology evidence="1">Multi-pass membrane protein</topology>
    </subcellularLocation>
</comment>
<dbReference type="InterPro" id="IPR006153">
    <property type="entry name" value="Cation/H_exchanger_TM"/>
</dbReference>
<dbReference type="AlphaFoldDB" id="A0A1F6U0C5"/>
<dbReference type="STRING" id="1817768.A3A87_01190"/>
<reference evidence="9 10" key="1">
    <citation type="journal article" date="2016" name="Nat. Commun.">
        <title>Thousands of microbial genomes shed light on interconnected biogeochemical processes in an aquifer system.</title>
        <authorList>
            <person name="Anantharaman K."/>
            <person name="Brown C.T."/>
            <person name="Hug L.A."/>
            <person name="Sharon I."/>
            <person name="Castelle C.J."/>
            <person name="Probst A.J."/>
            <person name="Thomas B.C."/>
            <person name="Singh A."/>
            <person name="Wilkins M.J."/>
            <person name="Karaoz U."/>
            <person name="Brodie E.L."/>
            <person name="Williams K.H."/>
            <person name="Hubbard S.S."/>
            <person name="Banfield J.F."/>
        </authorList>
    </citation>
    <scope>NUCLEOTIDE SEQUENCE [LARGE SCALE GENOMIC DNA]</scope>
</reference>
<feature type="transmembrane region" description="Helical" evidence="7">
    <location>
        <begin position="215"/>
        <end position="234"/>
    </location>
</feature>
<evidence type="ECO:0000313" key="10">
    <source>
        <dbReference type="Proteomes" id="UP000179037"/>
    </source>
</evidence>
<keyword evidence="4 7" id="KW-0812">Transmembrane</keyword>
<evidence type="ECO:0000256" key="5">
    <source>
        <dbReference type="ARBA" id="ARBA00022989"/>
    </source>
</evidence>
<feature type="transmembrane region" description="Helical" evidence="7">
    <location>
        <begin position="148"/>
        <end position="171"/>
    </location>
</feature>
<feature type="transmembrane region" description="Helical" evidence="7">
    <location>
        <begin position="293"/>
        <end position="313"/>
    </location>
</feature>
<name>A0A1F6U0C5_9PROT</name>
<feature type="transmembrane region" description="Helical" evidence="7">
    <location>
        <begin position="240"/>
        <end position="259"/>
    </location>
</feature>
<dbReference type="GO" id="GO:0016020">
    <property type="term" value="C:membrane"/>
    <property type="evidence" value="ECO:0007669"/>
    <property type="project" value="UniProtKB-SubCell"/>
</dbReference>
<evidence type="ECO:0000313" key="9">
    <source>
        <dbReference type="EMBL" id="OGI50772.1"/>
    </source>
</evidence>
<evidence type="ECO:0000256" key="7">
    <source>
        <dbReference type="SAM" id="Phobius"/>
    </source>
</evidence>
<feature type="transmembrane region" description="Helical" evidence="7">
    <location>
        <begin position="87"/>
        <end position="111"/>
    </location>
</feature>
<evidence type="ECO:0000256" key="4">
    <source>
        <dbReference type="ARBA" id="ARBA00022692"/>
    </source>
</evidence>
<accession>A0A1F6U0C5</accession>
<proteinExistence type="inferred from homology"/>
<dbReference type="PANTHER" id="PTHR42751">
    <property type="entry name" value="SODIUM/HYDROGEN EXCHANGER FAMILY/TRKA DOMAIN PROTEIN"/>
    <property type="match status" value="1"/>
</dbReference>
<keyword evidence="6 7" id="KW-0472">Membrane</keyword>
<organism evidence="9 10">
    <name type="scientific">Candidatus Muproteobacteria bacterium RIFCSPLOWO2_01_FULL_60_18</name>
    <dbReference type="NCBI Taxonomy" id="1817768"/>
    <lineage>
        <taxon>Bacteria</taxon>
        <taxon>Pseudomonadati</taxon>
        <taxon>Pseudomonadota</taxon>
        <taxon>Candidatus Muproteobacteria</taxon>
    </lineage>
</organism>
<keyword evidence="5 7" id="KW-1133">Transmembrane helix</keyword>
<keyword evidence="3" id="KW-0813">Transport</keyword>
<feature type="transmembrane region" description="Helical" evidence="7">
    <location>
        <begin position="325"/>
        <end position="344"/>
    </location>
</feature>
<dbReference type="GO" id="GO:1902600">
    <property type="term" value="P:proton transmembrane transport"/>
    <property type="evidence" value="ECO:0007669"/>
    <property type="project" value="InterPro"/>
</dbReference>
<gene>
    <name evidence="9" type="ORF">A3A87_01190</name>
</gene>
<protein>
    <submittedName>
        <fullName evidence="9">Sodium:proton antiporter</fullName>
    </submittedName>
</protein>
<feature type="transmembrane region" description="Helical" evidence="7">
    <location>
        <begin position="183"/>
        <end position="203"/>
    </location>
</feature>
<dbReference type="GO" id="GO:0015297">
    <property type="term" value="F:antiporter activity"/>
    <property type="evidence" value="ECO:0007669"/>
    <property type="project" value="InterPro"/>
</dbReference>
<dbReference type="Proteomes" id="UP000179037">
    <property type="component" value="Unassembled WGS sequence"/>
</dbReference>
<feature type="transmembrane region" description="Helical" evidence="7">
    <location>
        <begin position="56"/>
        <end position="75"/>
    </location>
</feature>
<feature type="transmembrane region" description="Helical" evidence="7">
    <location>
        <begin position="6"/>
        <end position="25"/>
    </location>
</feature>
<sequence length="389" mass="42290">MHSDSMLYVMFLVFSGAAIFATVALYARQTLIVSYIVLGVVLGPSLLGWVTDATLIREVADIGIMFLLFLLGLNMHPQKLFRILGSASIVTGLSSLIFGGIGYVAGLLLGFHWIESLIVGAGLMFSSTIVGLKLLPTTVLHHRHTGEVMISILLLQDIIAIVLLLVLRAGIGGETLMTDVAGLVLALIGICILAWLVERFVLIPLIARFDVIQEYIFLLAIGWCLGLAELSVWFGLSHEIGAFVAGVALASSRISLFIAENLKPLRDFFLIIFFFMLGAGLDLHLLLDVLVPAAILAAVVLLVKPFVFVRLLVRTGESPPRAKEMGLRLGQGSEFSLLIAVLALETGVLRSQAAHLLELTTILSMMVSMYLIVWRYPTPIAISDELRRS</sequence>
<feature type="transmembrane region" description="Helical" evidence="7">
    <location>
        <begin position="356"/>
        <end position="374"/>
    </location>
</feature>
<feature type="transmembrane region" description="Helical" evidence="7">
    <location>
        <begin position="32"/>
        <end position="50"/>
    </location>
</feature>
<evidence type="ECO:0000256" key="3">
    <source>
        <dbReference type="ARBA" id="ARBA00022448"/>
    </source>
</evidence>
<evidence type="ECO:0000256" key="1">
    <source>
        <dbReference type="ARBA" id="ARBA00004141"/>
    </source>
</evidence>
<comment type="caution">
    <text evidence="9">The sequence shown here is derived from an EMBL/GenBank/DDBJ whole genome shotgun (WGS) entry which is preliminary data.</text>
</comment>
<evidence type="ECO:0000256" key="6">
    <source>
        <dbReference type="ARBA" id="ARBA00023136"/>
    </source>
</evidence>
<evidence type="ECO:0000256" key="2">
    <source>
        <dbReference type="ARBA" id="ARBA00005551"/>
    </source>
</evidence>
<feature type="transmembrane region" description="Helical" evidence="7">
    <location>
        <begin position="117"/>
        <end position="136"/>
    </location>
</feature>
<dbReference type="Pfam" id="PF00999">
    <property type="entry name" value="Na_H_Exchanger"/>
    <property type="match status" value="1"/>
</dbReference>
<dbReference type="EMBL" id="MFTC01000061">
    <property type="protein sequence ID" value="OGI50772.1"/>
    <property type="molecule type" value="Genomic_DNA"/>
</dbReference>
<dbReference type="InterPro" id="IPR038770">
    <property type="entry name" value="Na+/solute_symporter_sf"/>
</dbReference>
<dbReference type="Gene3D" id="1.20.1530.20">
    <property type="match status" value="1"/>
</dbReference>
<comment type="similarity">
    <text evidence="2">Belongs to the monovalent cation:proton antiporter 2 (CPA2) transporter (TC 2.A.37) family.</text>
</comment>